<dbReference type="AlphaFoldDB" id="A0A6A6WW76"/>
<dbReference type="OrthoDB" id="3800931at2759"/>
<gene>
    <name evidence="2" type="ORF">K505DRAFT_342475</name>
</gene>
<name>A0A6A6WW76_9PLEO</name>
<dbReference type="EMBL" id="MU002258">
    <property type="protein sequence ID" value="KAF2787997.1"/>
    <property type="molecule type" value="Genomic_DNA"/>
</dbReference>
<dbReference type="Proteomes" id="UP000799757">
    <property type="component" value="Unassembled WGS sequence"/>
</dbReference>
<evidence type="ECO:0000313" key="2">
    <source>
        <dbReference type="EMBL" id="KAF2787997.1"/>
    </source>
</evidence>
<proteinExistence type="predicted"/>
<organism evidence="2 3">
    <name type="scientific">Melanomma pulvis-pyrius CBS 109.77</name>
    <dbReference type="NCBI Taxonomy" id="1314802"/>
    <lineage>
        <taxon>Eukaryota</taxon>
        <taxon>Fungi</taxon>
        <taxon>Dikarya</taxon>
        <taxon>Ascomycota</taxon>
        <taxon>Pezizomycotina</taxon>
        <taxon>Dothideomycetes</taxon>
        <taxon>Pleosporomycetidae</taxon>
        <taxon>Pleosporales</taxon>
        <taxon>Melanommataceae</taxon>
        <taxon>Melanomma</taxon>
    </lineage>
</organism>
<sequence length="202" mass="23055">MANWPFSNAKPPSPPISPYRHEENDGYEDMIDDVTNLPPSARQDMKDTLNAQHHAEHHTIRPRPSMSIRTFKSSPSMDDEILKDAVKQKEVMEKTNHASHDLAARKQRHQRRWDKARITSPLLLDLDKLLNDIRVEEFHAERKYGYDDCYLALDDPEGCVFIDSVEVGGEVENKGQQENSQHGSGAVNGVKSRVLKWVGWGD</sequence>
<keyword evidence="3" id="KW-1185">Reference proteome</keyword>
<accession>A0A6A6WW76</accession>
<feature type="region of interest" description="Disordered" evidence="1">
    <location>
        <begin position="1"/>
        <end position="43"/>
    </location>
</feature>
<evidence type="ECO:0000256" key="1">
    <source>
        <dbReference type="SAM" id="MobiDB-lite"/>
    </source>
</evidence>
<protein>
    <submittedName>
        <fullName evidence="2">Uncharacterized protein</fullName>
    </submittedName>
</protein>
<evidence type="ECO:0000313" key="3">
    <source>
        <dbReference type="Proteomes" id="UP000799757"/>
    </source>
</evidence>
<reference evidence="2" key="1">
    <citation type="journal article" date="2020" name="Stud. Mycol.">
        <title>101 Dothideomycetes genomes: a test case for predicting lifestyles and emergence of pathogens.</title>
        <authorList>
            <person name="Haridas S."/>
            <person name="Albert R."/>
            <person name="Binder M."/>
            <person name="Bloem J."/>
            <person name="Labutti K."/>
            <person name="Salamov A."/>
            <person name="Andreopoulos B."/>
            <person name="Baker S."/>
            <person name="Barry K."/>
            <person name="Bills G."/>
            <person name="Bluhm B."/>
            <person name="Cannon C."/>
            <person name="Castanera R."/>
            <person name="Culley D."/>
            <person name="Daum C."/>
            <person name="Ezra D."/>
            <person name="Gonzalez J."/>
            <person name="Henrissat B."/>
            <person name="Kuo A."/>
            <person name="Liang C."/>
            <person name="Lipzen A."/>
            <person name="Lutzoni F."/>
            <person name="Magnuson J."/>
            <person name="Mondo S."/>
            <person name="Nolan M."/>
            <person name="Ohm R."/>
            <person name="Pangilinan J."/>
            <person name="Park H.-J."/>
            <person name="Ramirez L."/>
            <person name="Alfaro M."/>
            <person name="Sun H."/>
            <person name="Tritt A."/>
            <person name="Yoshinaga Y."/>
            <person name="Zwiers L.-H."/>
            <person name="Turgeon B."/>
            <person name="Goodwin S."/>
            <person name="Spatafora J."/>
            <person name="Crous P."/>
            <person name="Grigoriev I."/>
        </authorList>
    </citation>
    <scope>NUCLEOTIDE SEQUENCE</scope>
    <source>
        <strain evidence="2">CBS 109.77</strain>
    </source>
</reference>